<feature type="transmembrane region" description="Helical" evidence="6">
    <location>
        <begin position="122"/>
        <end position="143"/>
    </location>
</feature>
<comment type="cofactor">
    <cofactor evidence="1">
        <name>Mg(2+)</name>
        <dbReference type="ChEBI" id="CHEBI:18420"/>
    </cofactor>
</comment>
<dbReference type="EMBL" id="AP015029">
    <property type="protein sequence ID" value="BAW24237.1"/>
    <property type="molecule type" value="Genomic_DNA"/>
</dbReference>
<organism evidence="8 10">
    <name type="scientific">Pseudomonas putida</name>
    <name type="common">Arthrobacter siderocapsulatus</name>
    <dbReference type="NCBI Taxonomy" id="303"/>
    <lineage>
        <taxon>Bacteria</taxon>
        <taxon>Pseudomonadati</taxon>
        <taxon>Pseudomonadota</taxon>
        <taxon>Gammaproteobacteria</taxon>
        <taxon>Pseudomonadales</taxon>
        <taxon>Pseudomonadaceae</taxon>
        <taxon>Pseudomonas</taxon>
    </lineage>
</organism>
<dbReference type="PANTHER" id="PTHR45138">
    <property type="entry name" value="REGULATORY COMPONENTS OF SENSORY TRANSDUCTION SYSTEM"/>
    <property type="match status" value="1"/>
</dbReference>
<dbReference type="GO" id="GO:0043709">
    <property type="term" value="P:cell adhesion involved in single-species biofilm formation"/>
    <property type="evidence" value="ECO:0007669"/>
    <property type="project" value="TreeGrafter"/>
</dbReference>
<protein>
    <recommendedName>
        <fullName evidence="3">diguanylate cyclase</fullName>
        <ecNumber evidence="3">2.7.7.65</ecNumber>
    </recommendedName>
</protein>
<dbReference type="Pfam" id="PF00990">
    <property type="entry name" value="GGDEF"/>
    <property type="match status" value="1"/>
</dbReference>
<keyword evidence="6" id="KW-1133">Transmembrane helix</keyword>
<feature type="compositionally biased region" description="Basic and acidic residues" evidence="5">
    <location>
        <begin position="463"/>
        <end position="476"/>
    </location>
</feature>
<evidence type="ECO:0000256" key="3">
    <source>
        <dbReference type="ARBA" id="ARBA00012528"/>
    </source>
</evidence>
<dbReference type="InterPro" id="IPR050469">
    <property type="entry name" value="Diguanylate_Cyclase"/>
</dbReference>
<dbReference type="NCBIfam" id="TIGR00254">
    <property type="entry name" value="GGDEF"/>
    <property type="match status" value="1"/>
</dbReference>
<dbReference type="GO" id="GO:1902201">
    <property type="term" value="P:negative regulation of bacterial-type flagellum-dependent cell motility"/>
    <property type="evidence" value="ECO:0007669"/>
    <property type="project" value="TreeGrafter"/>
</dbReference>
<proteinExistence type="predicted"/>
<dbReference type="InterPro" id="IPR029787">
    <property type="entry name" value="Nucleotide_cyclase"/>
</dbReference>
<feature type="transmembrane region" description="Helical" evidence="6">
    <location>
        <begin position="195"/>
        <end position="222"/>
    </location>
</feature>
<gene>
    <name evidence="9" type="ORF">ID616_19005</name>
    <name evidence="8" type="ORF">KF715C_ch36640</name>
</gene>
<evidence type="ECO:0000256" key="6">
    <source>
        <dbReference type="SAM" id="Phobius"/>
    </source>
</evidence>
<reference evidence="8 10" key="1">
    <citation type="submission" date="2015-11" db="EMBL/GenBank/DDBJ databases">
        <title>Complete genome sequencing of a biphenyl-degrading bacterium, Pseudomonas putida KF715 (=NBRC110667).</title>
        <authorList>
            <person name="Suenaga H."/>
            <person name="Fujihara N."/>
            <person name="Watanabe T."/>
            <person name="Hirose J."/>
            <person name="Kimura N."/>
            <person name="Yamazoe A."/>
            <person name="Hosoyama A."/>
            <person name="Shimodaira J."/>
            <person name="Furukawa K."/>
        </authorList>
    </citation>
    <scope>NUCLEOTIDE SEQUENCE [LARGE SCALE GENOMIC DNA]</scope>
    <source>
        <strain evidence="8 10">KF715</strain>
    </source>
</reference>
<dbReference type="GO" id="GO:0052621">
    <property type="term" value="F:diguanylate cyclase activity"/>
    <property type="evidence" value="ECO:0007669"/>
    <property type="project" value="UniProtKB-EC"/>
</dbReference>
<keyword evidence="6" id="KW-0472">Membrane</keyword>
<feature type="transmembrane region" description="Helical" evidence="6">
    <location>
        <begin position="270"/>
        <end position="290"/>
    </location>
</feature>
<accession>A0A1L7NFJ2</accession>
<dbReference type="PROSITE" id="PS50887">
    <property type="entry name" value="GGDEF"/>
    <property type="match status" value="1"/>
</dbReference>
<feature type="transmembrane region" description="Helical" evidence="6">
    <location>
        <begin position="228"/>
        <end position="249"/>
    </location>
</feature>
<feature type="region of interest" description="Disordered" evidence="5">
    <location>
        <begin position="463"/>
        <end position="483"/>
    </location>
</feature>
<evidence type="ECO:0000313" key="8">
    <source>
        <dbReference type="EMBL" id="BAW24237.1"/>
    </source>
</evidence>
<dbReference type="RefSeq" id="WP_095115583.1">
    <property type="nucleotide sequence ID" value="NZ_AP015029.1"/>
</dbReference>
<dbReference type="Gene3D" id="3.30.70.270">
    <property type="match status" value="1"/>
</dbReference>
<evidence type="ECO:0000313" key="9">
    <source>
        <dbReference type="EMBL" id="QOC96180.1"/>
    </source>
</evidence>
<keyword evidence="6" id="KW-0812">Transmembrane</keyword>
<dbReference type="CDD" id="cd01949">
    <property type="entry name" value="GGDEF"/>
    <property type="match status" value="1"/>
</dbReference>
<feature type="transmembrane region" description="Helical" evidence="6">
    <location>
        <begin position="40"/>
        <end position="57"/>
    </location>
</feature>
<dbReference type="InterPro" id="IPR043128">
    <property type="entry name" value="Rev_trsase/Diguanyl_cyclase"/>
</dbReference>
<dbReference type="GO" id="GO:0005886">
    <property type="term" value="C:plasma membrane"/>
    <property type="evidence" value="ECO:0007669"/>
    <property type="project" value="UniProtKB-SubCell"/>
</dbReference>
<dbReference type="PANTHER" id="PTHR45138:SF9">
    <property type="entry name" value="DIGUANYLATE CYCLASE DGCM-RELATED"/>
    <property type="match status" value="1"/>
</dbReference>
<dbReference type="EMBL" id="CP061723">
    <property type="protein sequence ID" value="QOC96180.1"/>
    <property type="molecule type" value="Genomic_DNA"/>
</dbReference>
<dbReference type="Proteomes" id="UP000516786">
    <property type="component" value="Chromosome"/>
</dbReference>
<comment type="catalytic activity">
    <reaction evidence="4">
        <text>2 GTP = 3',3'-c-di-GMP + 2 diphosphate</text>
        <dbReference type="Rhea" id="RHEA:24898"/>
        <dbReference type="ChEBI" id="CHEBI:33019"/>
        <dbReference type="ChEBI" id="CHEBI:37565"/>
        <dbReference type="ChEBI" id="CHEBI:58805"/>
        <dbReference type="EC" id="2.7.7.65"/>
    </reaction>
</comment>
<dbReference type="SUPFAM" id="SSF55073">
    <property type="entry name" value="Nucleotide cyclase"/>
    <property type="match status" value="1"/>
</dbReference>
<comment type="subcellular location">
    <subcellularLocation>
        <location evidence="2">Cell inner membrane</location>
    </subcellularLocation>
</comment>
<evidence type="ECO:0000256" key="4">
    <source>
        <dbReference type="ARBA" id="ARBA00034247"/>
    </source>
</evidence>
<feature type="domain" description="GGDEF" evidence="7">
    <location>
        <begin position="334"/>
        <end position="469"/>
    </location>
</feature>
<evidence type="ECO:0000256" key="2">
    <source>
        <dbReference type="ARBA" id="ARBA00004533"/>
    </source>
</evidence>
<dbReference type="EC" id="2.7.7.65" evidence="3"/>
<evidence type="ECO:0000256" key="5">
    <source>
        <dbReference type="SAM" id="MobiDB-lite"/>
    </source>
</evidence>
<dbReference type="SMART" id="SM00267">
    <property type="entry name" value="GGDEF"/>
    <property type="match status" value="1"/>
</dbReference>
<evidence type="ECO:0000313" key="10">
    <source>
        <dbReference type="Proteomes" id="UP000218731"/>
    </source>
</evidence>
<evidence type="ECO:0000259" key="7">
    <source>
        <dbReference type="PROSITE" id="PS50887"/>
    </source>
</evidence>
<evidence type="ECO:0000313" key="11">
    <source>
        <dbReference type="Proteomes" id="UP000516786"/>
    </source>
</evidence>
<dbReference type="AlphaFoldDB" id="A0A1L7NFJ2"/>
<dbReference type="FunFam" id="3.30.70.270:FF:000001">
    <property type="entry name" value="Diguanylate cyclase domain protein"/>
    <property type="match status" value="1"/>
</dbReference>
<evidence type="ECO:0000256" key="1">
    <source>
        <dbReference type="ARBA" id="ARBA00001946"/>
    </source>
</evidence>
<dbReference type="InterPro" id="IPR000160">
    <property type="entry name" value="GGDEF_dom"/>
</dbReference>
<feature type="transmembrane region" description="Helical" evidence="6">
    <location>
        <begin position="69"/>
        <end position="102"/>
    </location>
</feature>
<feature type="transmembrane region" description="Helical" evidence="6">
    <location>
        <begin position="14"/>
        <end position="33"/>
    </location>
</feature>
<sequence>MPVEFMVFPAQSRLLPYVVLFCLTFALTLGGILARPIESLSLFWPVNAVLAGVLLRYPRQATLTGFSLVWLAMVGADLLCGSAWVPALWFNLCNLGVVVTLWQLLSRLPRLHRRMRTPHGVLSVFAACAAAAMVAASMAAVMAAPWFEQSLRATWLAWFSEQFSTSVLVLPVLLTAPSARALVRGGAQAIRLAPLLMLLASLAVSIAFGGPGAIAFPIAALLWCAWTYSPFMVSLLTLTAGSTLIVAVAQNLMHFSVPQSEPGVTTLMSARLGIAMLVLGPLVVACVSQANRSLMARLAHQATIDHLTGVLTRSAFTRRANALLDSRQQHAQALPLTLMMLDIDHFKSINDAHGHGVGDQVLRQFASTLQDQLHNDELLARLGGEEFVVILPGLAPERAKFTAERLRRAIQDLHVVQADQRLQITVSIGLAGCDANIPAPSLDALLASADQALYRAKAHGRNRVEQAEAQRQEAESRNQQVPR</sequence>
<name>A0A1L7NFJ2_PSEPU</name>
<dbReference type="Proteomes" id="UP000218731">
    <property type="component" value="Chromosome 1"/>
</dbReference>
<reference evidence="9 11" key="2">
    <citation type="submission" date="2020-09" db="EMBL/GenBank/DDBJ databases">
        <title>Co-existence of a novel multidrug-resistance efflux pump with carbapenem resistance gene blaVIM-2 in one megaplasmid in Pseudomonas putida.</title>
        <authorList>
            <person name="Peng K."/>
            <person name="Li R."/>
        </authorList>
    </citation>
    <scope>NUCLEOTIDE SEQUENCE [LARGE SCALE GENOMIC DNA]</scope>
    <source>
        <strain evidence="9 11">ZXPA-20</strain>
    </source>
</reference>